<dbReference type="OrthoDB" id="10655802at2759"/>
<keyword evidence="1" id="KW-1133">Transmembrane helix</keyword>
<keyword evidence="1" id="KW-0812">Transmembrane</keyword>
<gene>
    <name evidence="2" type="ORF">FRACYDRAFT_239728</name>
</gene>
<dbReference type="KEGG" id="fcy:FRACYDRAFT_239728"/>
<reference evidence="2 3" key="1">
    <citation type="submission" date="2016-09" db="EMBL/GenBank/DDBJ databases">
        <title>Extensive genetic diversity and differential bi-allelic expression allows diatom success in the polar Southern Ocean.</title>
        <authorList>
            <consortium name="DOE Joint Genome Institute"/>
            <person name="Mock T."/>
            <person name="Otillar R.P."/>
            <person name="Strauss J."/>
            <person name="Dupont C."/>
            <person name="Frickenhaus S."/>
            <person name="Maumus F."/>
            <person name="Mcmullan M."/>
            <person name="Sanges R."/>
            <person name="Schmutz J."/>
            <person name="Toseland A."/>
            <person name="Valas R."/>
            <person name="Veluchamy A."/>
            <person name="Ward B.J."/>
            <person name="Allen A."/>
            <person name="Barry K."/>
            <person name="Falciatore A."/>
            <person name="Ferrante M."/>
            <person name="Fortunato A.E."/>
            <person name="Gloeckner G."/>
            <person name="Gruber A."/>
            <person name="Hipkin R."/>
            <person name="Janech M."/>
            <person name="Kroth P."/>
            <person name="Leese F."/>
            <person name="Lindquist E."/>
            <person name="Lyon B.R."/>
            <person name="Martin J."/>
            <person name="Mayer C."/>
            <person name="Parker M."/>
            <person name="Quesneville H."/>
            <person name="Raymond J."/>
            <person name="Uhlig C."/>
            <person name="Valentin K.U."/>
            <person name="Worden A.Z."/>
            <person name="Armbrust E.V."/>
            <person name="Bowler C."/>
            <person name="Green B."/>
            <person name="Moulton V."/>
            <person name="Van Oosterhout C."/>
            <person name="Grigoriev I."/>
        </authorList>
    </citation>
    <scope>NUCLEOTIDE SEQUENCE [LARGE SCALE GENOMIC DNA]</scope>
    <source>
        <strain evidence="2 3">CCMP1102</strain>
    </source>
</reference>
<feature type="transmembrane region" description="Helical" evidence="1">
    <location>
        <begin position="336"/>
        <end position="356"/>
    </location>
</feature>
<name>A0A1E7FA66_9STRA</name>
<dbReference type="InParanoid" id="A0A1E7FA66"/>
<evidence type="ECO:0000313" key="2">
    <source>
        <dbReference type="EMBL" id="OEU15047.1"/>
    </source>
</evidence>
<protein>
    <recommendedName>
        <fullName evidence="4">Transmembrane protein</fullName>
    </recommendedName>
</protein>
<keyword evidence="1" id="KW-0472">Membrane</keyword>
<feature type="transmembrane region" description="Helical" evidence="1">
    <location>
        <begin position="93"/>
        <end position="115"/>
    </location>
</feature>
<dbReference type="EMBL" id="KV784359">
    <property type="protein sequence ID" value="OEU15047.1"/>
    <property type="molecule type" value="Genomic_DNA"/>
</dbReference>
<evidence type="ECO:0000313" key="3">
    <source>
        <dbReference type="Proteomes" id="UP000095751"/>
    </source>
</evidence>
<sequence length="373" mass="41607">MSDVPSGEQEFPILRQHNREEMMISSTQSTPTTTTTATPIVFILQIPDDNVAFREMMVEEIQELISPLREIISEILISLHSLATEDQVILMEFSTGILVIHCILSTASTFISFFVEAHSSSSSSSTSSWADTEQPYIFQFINAVNVALANFDSIANKSSSNSNIINNVTSYITEDWSASKGNTVGNIFDSSLMNFILFYYSDTLKFVSPTVDVMMIMCPLVLITLTCVIIADNKYNLFATRFGPIVDRGLLPMGSFFSYNRSDQRQHHRRIPNDTDESSSSEGVSWEMLLLLFFEGILIGSIVVLMSTVTFSLSILTSLSTMVSPHDNPALLEETTKIFILLVFAWVVCVLTSSVLRKTLYLTTGNDNYNDND</sequence>
<dbReference type="Proteomes" id="UP000095751">
    <property type="component" value="Unassembled WGS sequence"/>
</dbReference>
<organism evidence="2 3">
    <name type="scientific">Fragilariopsis cylindrus CCMP1102</name>
    <dbReference type="NCBI Taxonomy" id="635003"/>
    <lineage>
        <taxon>Eukaryota</taxon>
        <taxon>Sar</taxon>
        <taxon>Stramenopiles</taxon>
        <taxon>Ochrophyta</taxon>
        <taxon>Bacillariophyta</taxon>
        <taxon>Bacillariophyceae</taxon>
        <taxon>Bacillariophycidae</taxon>
        <taxon>Bacillariales</taxon>
        <taxon>Bacillariaceae</taxon>
        <taxon>Fragilariopsis</taxon>
    </lineage>
</organism>
<keyword evidence="3" id="KW-1185">Reference proteome</keyword>
<feature type="transmembrane region" description="Helical" evidence="1">
    <location>
        <begin position="213"/>
        <end position="231"/>
    </location>
</feature>
<proteinExistence type="predicted"/>
<evidence type="ECO:0000256" key="1">
    <source>
        <dbReference type="SAM" id="Phobius"/>
    </source>
</evidence>
<accession>A0A1E7FA66</accession>
<dbReference type="AlphaFoldDB" id="A0A1E7FA66"/>
<evidence type="ECO:0008006" key="4">
    <source>
        <dbReference type="Google" id="ProtNLM"/>
    </source>
</evidence>
<feature type="transmembrane region" description="Helical" evidence="1">
    <location>
        <begin position="289"/>
        <end position="316"/>
    </location>
</feature>